<dbReference type="SUPFAM" id="SSF47954">
    <property type="entry name" value="Cyclin-like"/>
    <property type="match status" value="1"/>
</dbReference>
<dbReference type="GO" id="GO:0016538">
    <property type="term" value="F:cyclin-dependent protein serine/threonine kinase regulator activity"/>
    <property type="evidence" value="ECO:0007669"/>
    <property type="project" value="TreeGrafter"/>
</dbReference>
<dbReference type="GO" id="GO:0000307">
    <property type="term" value="C:cyclin-dependent protein kinase holoenzyme complex"/>
    <property type="evidence" value="ECO:0007669"/>
    <property type="project" value="TreeGrafter"/>
</dbReference>
<name>A0A8H7SH22_9FUNG</name>
<accession>A0A8H7SH22</accession>
<evidence type="ECO:0000313" key="2">
    <source>
        <dbReference type="EMBL" id="KAG2228405.1"/>
    </source>
</evidence>
<feature type="transmembrane region" description="Helical" evidence="1">
    <location>
        <begin position="256"/>
        <end position="278"/>
    </location>
</feature>
<proteinExistence type="predicted"/>
<dbReference type="EMBL" id="JAEPRE010000500">
    <property type="protein sequence ID" value="KAG2228405.1"/>
    <property type="molecule type" value="Genomic_DNA"/>
</dbReference>
<keyword evidence="3" id="KW-1185">Reference proteome</keyword>
<sequence length="294" mass="33954">NPRRSLLRKEQSERDKARFLTKSSVYGQVAAFRQLLGLVQRQGMHGHYTPIPFELIDLTASFIASLISGSDFILVTPPLGDSLQLFRENVNFIRRTLSKAQISCSSLICSLWYIDQYFHQPEVIKNLWNPRDLFIASIVVADKYLYSIIVIYSADVTWLNTDWSEWTQFTYTTAHINKLECRFLTDMNFKLYISNINYSNFVSYLEFRLHTRQLLCGNVSYRDIDVLSQTLNPEYVARLQLNLRPFEAMLLLLKHAISIIVMYAATLATLVSAGLYIAHQQSENSLSLSHVIYD</sequence>
<reference evidence="2" key="1">
    <citation type="submission" date="2021-01" db="EMBL/GenBank/DDBJ databases">
        <title>Metabolic potential, ecology and presence of endohyphal bacteria is reflected in genomic diversity of Mucoromycotina.</title>
        <authorList>
            <person name="Muszewska A."/>
            <person name="Okrasinska A."/>
            <person name="Steczkiewicz K."/>
            <person name="Drgas O."/>
            <person name="Orlowska M."/>
            <person name="Perlinska-Lenart U."/>
            <person name="Aleksandrzak-Piekarczyk T."/>
            <person name="Szatraj K."/>
            <person name="Zielenkiewicz U."/>
            <person name="Pilsyk S."/>
            <person name="Malc E."/>
            <person name="Mieczkowski P."/>
            <person name="Kruszewska J.S."/>
            <person name="Biernat P."/>
            <person name="Pawlowska J."/>
        </authorList>
    </citation>
    <scope>NUCLEOTIDE SEQUENCE</scope>
    <source>
        <strain evidence="2">WA0000018081</strain>
    </source>
</reference>
<feature type="non-terminal residue" evidence="2">
    <location>
        <position position="1"/>
    </location>
</feature>
<keyword evidence="1" id="KW-0472">Membrane</keyword>
<gene>
    <name evidence="2" type="ORF">INT48_001413</name>
</gene>
<protein>
    <submittedName>
        <fullName evidence="2">Uncharacterized protein</fullName>
    </submittedName>
</protein>
<dbReference type="PANTHER" id="PTHR15615">
    <property type="match status" value="1"/>
</dbReference>
<evidence type="ECO:0000256" key="1">
    <source>
        <dbReference type="SAM" id="Phobius"/>
    </source>
</evidence>
<dbReference type="GO" id="GO:0005634">
    <property type="term" value="C:nucleus"/>
    <property type="evidence" value="ECO:0007669"/>
    <property type="project" value="TreeGrafter"/>
</dbReference>
<dbReference type="PANTHER" id="PTHR15615:SF108">
    <property type="entry name" value="PROTEIN CNPPD1"/>
    <property type="match status" value="1"/>
</dbReference>
<organism evidence="2 3">
    <name type="scientific">Thamnidium elegans</name>
    <dbReference type="NCBI Taxonomy" id="101142"/>
    <lineage>
        <taxon>Eukaryota</taxon>
        <taxon>Fungi</taxon>
        <taxon>Fungi incertae sedis</taxon>
        <taxon>Mucoromycota</taxon>
        <taxon>Mucoromycotina</taxon>
        <taxon>Mucoromycetes</taxon>
        <taxon>Mucorales</taxon>
        <taxon>Mucorineae</taxon>
        <taxon>Mucoraceae</taxon>
        <taxon>Thamnidium</taxon>
    </lineage>
</organism>
<dbReference type="InterPro" id="IPR013922">
    <property type="entry name" value="Cyclin_PHO80-like"/>
</dbReference>
<dbReference type="CDD" id="cd20557">
    <property type="entry name" value="CYCLIN_ScPCL1-like"/>
    <property type="match status" value="1"/>
</dbReference>
<dbReference type="GO" id="GO:0019901">
    <property type="term" value="F:protein kinase binding"/>
    <property type="evidence" value="ECO:0007669"/>
    <property type="project" value="InterPro"/>
</dbReference>
<keyword evidence="1" id="KW-1133">Transmembrane helix</keyword>
<comment type="caution">
    <text evidence="2">The sequence shown here is derived from an EMBL/GenBank/DDBJ whole genome shotgun (WGS) entry which is preliminary data.</text>
</comment>
<keyword evidence="1" id="KW-0812">Transmembrane</keyword>
<dbReference type="Proteomes" id="UP000613177">
    <property type="component" value="Unassembled WGS sequence"/>
</dbReference>
<dbReference type="InterPro" id="IPR036915">
    <property type="entry name" value="Cyclin-like_sf"/>
</dbReference>
<dbReference type="Gene3D" id="1.10.472.10">
    <property type="entry name" value="Cyclin-like"/>
    <property type="match status" value="1"/>
</dbReference>
<dbReference type="AlphaFoldDB" id="A0A8H7SH22"/>
<evidence type="ECO:0000313" key="3">
    <source>
        <dbReference type="Proteomes" id="UP000613177"/>
    </source>
</evidence>